<proteinExistence type="predicted"/>
<dbReference type="InterPro" id="IPR033712">
    <property type="entry name" value="Pumilio_RNA-bd"/>
</dbReference>
<dbReference type="SMART" id="SM00025">
    <property type="entry name" value="Pumilio"/>
    <property type="match status" value="8"/>
</dbReference>
<feature type="repeat" description="Pumilio" evidence="2">
    <location>
        <begin position="621"/>
        <end position="656"/>
    </location>
</feature>
<sequence length="947" mass="102937">MDERQSSVHQPKAKNQPQGELAALMQHPRSAWETADFGLAKDVSRSNSAPPTQLMMPDFAKTHGTSDFDADYAAAAFYQLQQQQQQQQQTQTQFQQSLQPQLQLQHLPPHLQAQNLQQSQQSAFDPQLSLPLYTPGQQSWQVWAPPGSKPRRFDIASPMTPQPRPTDHFGFSTQEDAGGYFSRPLAPTARVAGSSPWVSKVDAPSPIGVRPGGPLLDPAGAGPANSPRRRNFDMTEEFPRASSPAYGRRPGADAAGLHDVLRDRRGPHDFDVNADEEQRMAAVLSVALDGGREDPLLTPIPRAASTPPARMFGTPRIPDPATTMLGGASGASGVDHIPPEVLHAMRNMNLTEDELKGFQGAAGKASKVSAIRMDKYYDTPRSATSYGMPAYPGAYGAPTQRELDMLAAYELQQRAARGGMFDSESIFVPNRPASAQGRFVGTSGRVAGAPPPPGFNDPFFGTAASAGSSPMGAGPSPLAGTGLEYTKPEAFLNPAMMQALAAISAAGNLTPQQIQQIQIQMALNVTQGRAGAAPGMGQRVGGGGVVGADGKQKMRRDFVSPSGSGFPNGNGGNGGAGGSRRGDGRGDMGHGAGGGGDMASVRSPLLEEFRNTKNKKFELRDIVGNIVEFSGDQHGSRFIQQKLETASSEEKQLVFDEILPNALQLMTDVFGNYVIQKFFEHGNQTQKQILAKQMEGHVLALSLQMYGCRVVQKAFEHVLTDQQAQLIHELEGNVLKCVKDQNGNHVIQKAIERVPAEHIKFIIDAFHGQVYALATHPYGCRVIQRIFEHCSDEETLPLLDELHRFAISLIQDQYGNYVIQHILERGRPEDKAFVISKVKGQVLTMSKHKFASNVVEKCVAFGTAQDRQEFIDEVATTKADGTTPLFTMMKDQFANYVVQKMLDVASEQQRIMLVTKIKPQLPSLKKFTYGKHLISKVEKLVAQYNID</sequence>
<feature type="repeat" description="Pumilio" evidence="2">
    <location>
        <begin position="693"/>
        <end position="728"/>
    </location>
</feature>
<feature type="repeat" description="Pumilio" evidence="2">
    <location>
        <begin position="765"/>
        <end position="800"/>
    </location>
</feature>
<dbReference type="EMBL" id="JADGIZ020000058">
    <property type="protein sequence ID" value="KAL2912777.1"/>
    <property type="molecule type" value="Genomic_DNA"/>
</dbReference>
<feature type="repeat" description="Pumilio" evidence="2">
    <location>
        <begin position="873"/>
        <end position="915"/>
    </location>
</feature>
<dbReference type="InterPro" id="IPR016024">
    <property type="entry name" value="ARM-type_fold"/>
</dbReference>
<keyword evidence="6" id="KW-1185">Reference proteome</keyword>
<dbReference type="PANTHER" id="PTHR12537">
    <property type="entry name" value="RNA BINDING PROTEIN PUMILIO-RELATED"/>
    <property type="match status" value="1"/>
</dbReference>
<evidence type="ECO:0000256" key="1">
    <source>
        <dbReference type="ARBA" id="ARBA00022737"/>
    </source>
</evidence>
<evidence type="ECO:0000259" key="4">
    <source>
        <dbReference type="PROSITE" id="PS50303"/>
    </source>
</evidence>
<comment type="caution">
    <text evidence="5">The sequence shown here is derived from an EMBL/GenBank/DDBJ whole genome shotgun (WGS) entry which is preliminary data.</text>
</comment>
<dbReference type="PROSITE" id="PS50303">
    <property type="entry name" value="PUM_HD"/>
    <property type="match status" value="1"/>
</dbReference>
<evidence type="ECO:0000256" key="2">
    <source>
        <dbReference type="PROSITE-ProRule" id="PRU00317"/>
    </source>
</evidence>
<feature type="region of interest" description="Disordered" evidence="3">
    <location>
        <begin position="210"/>
        <end position="231"/>
    </location>
</feature>
<accession>A0ABR4MZS2</accession>
<evidence type="ECO:0000313" key="5">
    <source>
        <dbReference type="EMBL" id="KAL2912777.1"/>
    </source>
</evidence>
<dbReference type="PANTHER" id="PTHR12537:SF12">
    <property type="entry name" value="MATERNAL PROTEIN PUMILIO"/>
    <property type="match status" value="1"/>
</dbReference>
<dbReference type="PROSITE" id="PS50302">
    <property type="entry name" value="PUM"/>
    <property type="match status" value="8"/>
</dbReference>
<evidence type="ECO:0000313" key="6">
    <source>
        <dbReference type="Proteomes" id="UP001527925"/>
    </source>
</evidence>
<feature type="region of interest" description="Disordered" evidence="3">
    <location>
        <begin position="1"/>
        <end position="26"/>
    </location>
</feature>
<dbReference type="Pfam" id="PF00806">
    <property type="entry name" value="PUF"/>
    <property type="match status" value="8"/>
</dbReference>
<gene>
    <name evidence="5" type="primary">PUF3</name>
    <name evidence="5" type="ORF">HK105_207769</name>
</gene>
<feature type="domain" description="PUM-HD" evidence="4">
    <location>
        <begin position="601"/>
        <end position="941"/>
    </location>
</feature>
<reference evidence="5 6" key="1">
    <citation type="submission" date="2023-09" db="EMBL/GenBank/DDBJ databases">
        <title>Pangenome analysis of Batrachochytrium dendrobatidis and related Chytrids.</title>
        <authorList>
            <person name="Yacoub M.N."/>
            <person name="Stajich J.E."/>
            <person name="James T.Y."/>
        </authorList>
    </citation>
    <scope>NUCLEOTIDE SEQUENCE [LARGE SCALE GENOMIC DNA]</scope>
    <source>
        <strain evidence="5 6">JEL0888</strain>
    </source>
</reference>
<dbReference type="SUPFAM" id="SSF48371">
    <property type="entry name" value="ARM repeat"/>
    <property type="match status" value="1"/>
</dbReference>
<dbReference type="Proteomes" id="UP001527925">
    <property type="component" value="Unassembled WGS sequence"/>
</dbReference>
<feature type="repeat" description="Pumilio" evidence="2">
    <location>
        <begin position="657"/>
        <end position="692"/>
    </location>
</feature>
<dbReference type="Gene3D" id="1.25.10.10">
    <property type="entry name" value="Leucine-rich Repeat Variant"/>
    <property type="match status" value="1"/>
</dbReference>
<feature type="repeat" description="Pumilio" evidence="2">
    <location>
        <begin position="729"/>
        <end position="764"/>
    </location>
</feature>
<feature type="repeat" description="Pumilio" evidence="2">
    <location>
        <begin position="837"/>
        <end position="872"/>
    </location>
</feature>
<dbReference type="InterPro" id="IPR001313">
    <property type="entry name" value="Pumilio_RNA-bd_rpt"/>
</dbReference>
<feature type="repeat" description="Pumilio" evidence="2">
    <location>
        <begin position="801"/>
        <end position="836"/>
    </location>
</feature>
<dbReference type="InterPro" id="IPR033133">
    <property type="entry name" value="PUM-HD"/>
</dbReference>
<feature type="compositionally biased region" description="Polar residues" evidence="3">
    <location>
        <begin position="7"/>
        <end position="18"/>
    </location>
</feature>
<name>A0ABR4MZS2_9FUNG</name>
<protein>
    <submittedName>
        <fullName evidence="5">mRNA binding protein puf3</fullName>
    </submittedName>
</protein>
<dbReference type="CDD" id="cd07920">
    <property type="entry name" value="Pumilio"/>
    <property type="match status" value="1"/>
</dbReference>
<organism evidence="5 6">
    <name type="scientific">Polyrhizophydium stewartii</name>
    <dbReference type="NCBI Taxonomy" id="2732419"/>
    <lineage>
        <taxon>Eukaryota</taxon>
        <taxon>Fungi</taxon>
        <taxon>Fungi incertae sedis</taxon>
        <taxon>Chytridiomycota</taxon>
        <taxon>Chytridiomycota incertae sedis</taxon>
        <taxon>Chytridiomycetes</taxon>
        <taxon>Rhizophydiales</taxon>
        <taxon>Rhizophydiales incertae sedis</taxon>
        <taxon>Polyrhizophydium</taxon>
    </lineage>
</organism>
<dbReference type="InterPro" id="IPR011989">
    <property type="entry name" value="ARM-like"/>
</dbReference>
<evidence type="ECO:0000256" key="3">
    <source>
        <dbReference type="SAM" id="MobiDB-lite"/>
    </source>
</evidence>
<keyword evidence="1" id="KW-0677">Repeat</keyword>
<feature type="compositionally biased region" description="Gly residues" evidence="3">
    <location>
        <begin position="566"/>
        <end position="579"/>
    </location>
</feature>
<feature type="region of interest" description="Disordered" evidence="3">
    <location>
        <begin position="558"/>
        <end position="598"/>
    </location>
</feature>
<feature type="compositionally biased region" description="Low complexity" evidence="3">
    <location>
        <begin position="212"/>
        <end position="224"/>
    </location>
</feature>